<accession>A0A368U322</accession>
<gene>
    <name evidence="1" type="ORF">DU505_06080</name>
</gene>
<protein>
    <submittedName>
        <fullName evidence="1">Uncharacterized protein</fullName>
    </submittedName>
</protein>
<proteinExistence type="predicted"/>
<organism evidence="1 2">
    <name type="scientific">Billgrantia montanilacus</name>
    <dbReference type="NCBI Taxonomy" id="2282305"/>
    <lineage>
        <taxon>Bacteria</taxon>
        <taxon>Pseudomonadati</taxon>
        <taxon>Pseudomonadota</taxon>
        <taxon>Gammaproteobacteria</taxon>
        <taxon>Oceanospirillales</taxon>
        <taxon>Halomonadaceae</taxon>
        <taxon>Billgrantia</taxon>
    </lineage>
</organism>
<dbReference type="Proteomes" id="UP000252405">
    <property type="component" value="Unassembled WGS sequence"/>
</dbReference>
<evidence type="ECO:0000313" key="1">
    <source>
        <dbReference type="EMBL" id="RCV90502.1"/>
    </source>
</evidence>
<name>A0A368U322_9GAMM</name>
<sequence>MVPIYITKPAFDPQEKSRPASSVWLDLHALGVTELDGQPIGQYAALPAVEPGISLQVVHNGSCAMLIPMQGVSLLPAPVVLICDTAGELGQVADAVLISE</sequence>
<dbReference type="EMBL" id="QPII01000003">
    <property type="protein sequence ID" value="RCV90502.1"/>
    <property type="molecule type" value="Genomic_DNA"/>
</dbReference>
<reference evidence="1 2" key="1">
    <citation type="submission" date="2018-07" db="EMBL/GenBank/DDBJ databases">
        <title>Halomonas montanilacus sp. nov., isolated from Lake Pengyan on Tibetan Plateau.</title>
        <authorList>
            <person name="Lu H."/>
            <person name="Xing P."/>
            <person name="Wu Q."/>
        </authorList>
    </citation>
    <scope>NUCLEOTIDE SEQUENCE [LARGE SCALE GENOMIC DNA]</scope>
    <source>
        <strain evidence="1 2">PYC7W</strain>
    </source>
</reference>
<dbReference type="AlphaFoldDB" id="A0A368U322"/>
<evidence type="ECO:0000313" key="2">
    <source>
        <dbReference type="Proteomes" id="UP000252405"/>
    </source>
</evidence>
<keyword evidence="2" id="KW-1185">Reference proteome</keyword>
<comment type="caution">
    <text evidence="1">The sequence shown here is derived from an EMBL/GenBank/DDBJ whole genome shotgun (WGS) entry which is preliminary data.</text>
</comment>
<dbReference type="OrthoDB" id="9906868at2"/>
<dbReference type="RefSeq" id="WP_114478104.1">
    <property type="nucleotide sequence ID" value="NZ_QPII01000003.1"/>
</dbReference>